<organism evidence="2 3">
    <name type="scientific">Tetraparma gracilis</name>
    <dbReference type="NCBI Taxonomy" id="2962635"/>
    <lineage>
        <taxon>Eukaryota</taxon>
        <taxon>Sar</taxon>
        <taxon>Stramenopiles</taxon>
        <taxon>Ochrophyta</taxon>
        <taxon>Bolidophyceae</taxon>
        <taxon>Parmales</taxon>
        <taxon>Triparmaceae</taxon>
        <taxon>Tetraparma</taxon>
    </lineage>
</organism>
<sequence>MPFKSVTNFFVNNGHSVQLQHNTFTGTKRVFVDGELAVTTPRVMLEKENETFFQVEQREYALKTVPKLSGAFEYSLTERSSEGDMGENLLGGGAASSSGYNQII</sequence>
<protein>
    <submittedName>
        <fullName evidence="2">Uncharacterized protein</fullName>
    </submittedName>
</protein>
<name>A0ABQ6N6I4_9STRA</name>
<evidence type="ECO:0000313" key="3">
    <source>
        <dbReference type="Proteomes" id="UP001165060"/>
    </source>
</evidence>
<dbReference type="Pfam" id="PF06905">
    <property type="entry name" value="FAIM1"/>
    <property type="match status" value="1"/>
</dbReference>
<dbReference type="Gene3D" id="2.40.128.180">
    <property type="match status" value="1"/>
</dbReference>
<accession>A0ABQ6N6I4</accession>
<feature type="compositionally biased region" description="Low complexity" evidence="1">
    <location>
        <begin position="95"/>
        <end position="104"/>
    </location>
</feature>
<gene>
    <name evidence="2" type="ORF">TeGR_g13829</name>
</gene>
<feature type="region of interest" description="Disordered" evidence="1">
    <location>
        <begin position="82"/>
        <end position="104"/>
    </location>
</feature>
<reference evidence="2 3" key="1">
    <citation type="journal article" date="2023" name="Commun. Biol.">
        <title>Genome analysis of Parmales, the sister group of diatoms, reveals the evolutionary specialization of diatoms from phago-mixotrophs to photoautotrophs.</title>
        <authorList>
            <person name="Ban H."/>
            <person name="Sato S."/>
            <person name="Yoshikawa S."/>
            <person name="Yamada K."/>
            <person name="Nakamura Y."/>
            <person name="Ichinomiya M."/>
            <person name="Sato N."/>
            <person name="Blanc-Mathieu R."/>
            <person name="Endo H."/>
            <person name="Kuwata A."/>
            <person name="Ogata H."/>
        </authorList>
    </citation>
    <scope>NUCLEOTIDE SEQUENCE [LARGE SCALE GENOMIC DNA]</scope>
</reference>
<proteinExistence type="predicted"/>
<dbReference type="InterPro" id="IPR010695">
    <property type="entry name" value="FAIM1"/>
</dbReference>
<keyword evidence="3" id="KW-1185">Reference proteome</keyword>
<dbReference type="InterPro" id="IPR038513">
    <property type="entry name" value="FAIM1_dom_sf"/>
</dbReference>
<dbReference type="EMBL" id="BRYB01000971">
    <property type="protein sequence ID" value="GMI41023.1"/>
    <property type="molecule type" value="Genomic_DNA"/>
</dbReference>
<evidence type="ECO:0000313" key="2">
    <source>
        <dbReference type="EMBL" id="GMI41023.1"/>
    </source>
</evidence>
<dbReference type="Proteomes" id="UP001165060">
    <property type="component" value="Unassembled WGS sequence"/>
</dbReference>
<evidence type="ECO:0000256" key="1">
    <source>
        <dbReference type="SAM" id="MobiDB-lite"/>
    </source>
</evidence>
<comment type="caution">
    <text evidence="2">The sequence shown here is derived from an EMBL/GenBank/DDBJ whole genome shotgun (WGS) entry which is preliminary data.</text>
</comment>